<name>A0A077HSA3_9CORY</name>
<dbReference type="OrthoDB" id="4419238at2"/>
<organism evidence="1 2">
    <name type="scientific">Corynebacterium ureicelerivorans</name>
    <dbReference type="NCBI Taxonomy" id="401472"/>
    <lineage>
        <taxon>Bacteria</taxon>
        <taxon>Bacillati</taxon>
        <taxon>Actinomycetota</taxon>
        <taxon>Actinomycetes</taxon>
        <taxon>Mycobacteriales</taxon>
        <taxon>Corynebacteriaceae</taxon>
        <taxon>Corynebacterium</taxon>
    </lineage>
</organism>
<accession>A0A077HSA3</accession>
<dbReference type="AlphaFoldDB" id="A0A077HSA3"/>
<sequence length="83" mass="9086">MAFIELTTSTAPVARRCIRSFAAPPLAHLRPSRSAAALASLQQQEHVRIDATTSRITTHLEDVACFASEVERLDTSLSRRLAP</sequence>
<dbReference type="KEGG" id="cuv:CUREI_10105"/>
<keyword evidence="2" id="KW-1185">Reference proteome</keyword>
<dbReference type="RefSeq" id="WP_038613129.1">
    <property type="nucleotide sequence ID" value="NZ_CP009215.1"/>
</dbReference>
<evidence type="ECO:0000313" key="2">
    <source>
        <dbReference type="Proteomes" id="UP000028939"/>
    </source>
</evidence>
<reference evidence="1 2" key="1">
    <citation type="submission" date="2014-08" db="EMBL/GenBank/DDBJ databases">
        <title>Complete genome sequence of Corynebacterium ureicelerivorans DSM 45051, a lipophilic and urea-splitting isolate from a blood culture of a septicaemia patient.</title>
        <authorList>
            <person name="Tippelt A."/>
            <person name="Albersmeier A."/>
            <person name="Brinkrolf K."/>
            <person name="Ruckert C."/>
            <person name="Tauch A."/>
        </authorList>
    </citation>
    <scope>NUCLEOTIDE SEQUENCE [LARGE SCALE GENOMIC DNA]</scope>
    <source>
        <strain evidence="1 2">IMMIB RIV-2301</strain>
    </source>
</reference>
<dbReference type="EMBL" id="CP009215">
    <property type="protein sequence ID" value="AIL97582.1"/>
    <property type="molecule type" value="Genomic_DNA"/>
</dbReference>
<protein>
    <submittedName>
        <fullName evidence="1">Uncharacterized protein</fullName>
    </submittedName>
</protein>
<dbReference type="Proteomes" id="UP000028939">
    <property type="component" value="Chromosome"/>
</dbReference>
<dbReference type="STRING" id="401472.CUREI_10105"/>
<gene>
    <name evidence="1" type="ORF">CUREI_10105</name>
</gene>
<proteinExistence type="predicted"/>
<evidence type="ECO:0000313" key="1">
    <source>
        <dbReference type="EMBL" id="AIL97582.1"/>
    </source>
</evidence>
<dbReference type="HOGENOM" id="CLU_2536915_0_0_11"/>